<dbReference type="CDD" id="cd14688">
    <property type="entry name" value="bZIP_YAP"/>
    <property type="match status" value="1"/>
</dbReference>
<accession>A0AAV1XEX9</accession>
<sequence>MDGHGSSFIGKGPMPTTTPGENTMLGSYGSFEKETNGVLNPLQGDVPNDPEAQRRARNRNYSKTYRLKKQDHMLKLEDQVKTLNEALSTISSELEYYKEVESNLEVETSTLMNTLSGFSSDFDDDEGRIATPNYFEDKQQGKLGCK</sequence>
<evidence type="ECO:0000313" key="3">
    <source>
        <dbReference type="EMBL" id="CAL0320047.1"/>
    </source>
</evidence>
<feature type="region of interest" description="Disordered" evidence="1">
    <location>
        <begin position="1"/>
        <end position="64"/>
    </location>
</feature>
<keyword evidence="4" id="KW-1185">Reference proteome</keyword>
<name>A0AAV1XEX9_LUPLU</name>
<evidence type="ECO:0000313" key="4">
    <source>
        <dbReference type="Proteomes" id="UP001497480"/>
    </source>
</evidence>
<dbReference type="Proteomes" id="UP001497480">
    <property type="component" value="Unassembled WGS sequence"/>
</dbReference>
<organism evidence="3 4">
    <name type="scientific">Lupinus luteus</name>
    <name type="common">European yellow lupine</name>
    <dbReference type="NCBI Taxonomy" id="3873"/>
    <lineage>
        <taxon>Eukaryota</taxon>
        <taxon>Viridiplantae</taxon>
        <taxon>Streptophyta</taxon>
        <taxon>Embryophyta</taxon>
        <taxon>Tracheophyta</taxon>
        <taxon>Spermatophyta</taxon>
        <taxon>Magnoliopsida</taxon>
        <taxon>eudicotyledons</taxon>
        <taxon>Gunneridae</taxon>
        <taxon>Pentapetalae</taxon>
        <taxon>rosids</taxon>
        <taxon>fabids</taxon>
        <taxon>Fabales</taxon>
        <taxon>Fabaceae</taxon>
        <taxon>Papilionoideae</taxon>
        <taxon>50 kb inversion clade</taxon>
        <taxon>genistoids sensu lato</taxon>
        <taxon>core genistoids</taxon>
        <taxon>Genisteae</taxon>
        <taxon>Lupinus</taxon>
    </lineage>
</organism>
<proteinExistence type="predicted"/>
<dbReference type="InterPro" id="IPR046347">
    <property type="entry name" value="bZIP_sf"/>
</dbReference>
<protein>
    <recommendedName>
        <fullName evidence="2">BZIP domain-containing protein</fullName>
    </recommendedName>
</protein>
<reference evidence="3 4" key="1">
    <citation type="submission" date="2024-03" db="EMBL/GenBank/DDBJ databases">
        <authorList>
            <person name="Martinez-Hernandez J."/>
        </authorList>
    </citation>
    <scope>NUCLEOTIDE SEQUENCE [LARGE SCALE GENOMIC DNA]</scope>
</reference>
<dbReference type="GO" id="GO:0003700">
    <property type="term" value="F:DNA-binding transcription factor activity"/>
    <property type="evidence" value="ECO:0007669"/>
    <property type="project" value="InterPro"/>
</dbReference>
<dbReference type="EMBL" id="CAXHTB010000014">
    <property type="protein sequence ID" value="CAL0320047.1"/>
    <property type="molecule type" value="Genomic_DNA"/>
</dbReference>
<feature type="compositionally biased region" description="Polar residues" evidence="1">
    <location>
        <begin position="15"/>
        <end position="25"/>
    </location>
</feature>
<evidence type="ECO:0000259" key="2">
    <source>
        <dbReference type="SMART" id="SM00338"/>
    </source>
</evidence>
<dbReference type="AlphaFoldDB" id="A0AAV1XEX9"/>
<feature type="compositionally biased region" description="Basic residues" evidence="1">
    <location>
        <begin position="55"/>
        <end position="64"/>
    </location>
</feature>
<dbReference type="InterPro" id="IPR004827">
    <property type="entry name" value="bZIP"/>
</dbReference>
<dbReference type="SUPFAM" id="SSF57959">
    <property type="entry name" value="Leucine zipper domain"/>
    <property type="match status" value="1"/>
</dbReference>
<gene>
    <name evidence="3" type="ORF">LLUT_LOCUS21107</name>
</gene>
<feature type="region of interest" description="Disordered" evidence="1">
    <location>
        <begin position="116"/>
        <end position="146"/>
    </location>
</feature>
<dbReference type="Pfam" id="PF00170">
    <property type="entry name" value="bZIP_1"/>
    <property type="match status" value="1"/>
</dbReference>
<dbReference type="SMART" id="SM00338">
    <property type="entry name" value="BRLZ"/>
    <property type="match status" value="1"/>
</dbReference>
<evidence type="ECO:0000256" key="1">
    <source>
        <dbReference type="SAM" id="MobiDB-lite"/>
    </source>
</evidence>
<feature type="domain" description="BZIP" evidence="2">
    <location>
        <begin position="46"/>
        <end position="110"/>
    </location>
</feature>
<dbReference type="Gene3D" id="1.20.5.170">
    <property type="match status" value="1"/>
</dbReference>
<comment type="caution">
    <text evidence="3">The sequence shown here is derived from an EMBL/GenBank/DDBJ whole genome shotgun (WGS) entry which is preliminary data.</text>
</comment>